<reference evidence="3" key="1">
    <citation type="submission" date="2017-09" db="EMBL/GenBank/DDBJ databases">
        <title>Depth-based differentiation of microbial function through sediment-hosted aquifers and enrichment of novel symbionts in the deep terrestrial subsurface.</title>
        <authorList>
            <person name="Probst A.J."/>
            <person name="Ladd B."/>
            <person name="Jarett J.K."/>
            <person name="Geller-Mcgrath D.E."/>
            <person name="Sieber C.M.K."/>
            <person name="Emerson J.B."/>
            <person name="Anantharaman K."/>
            <person name="Thomas B.C."/>
            <person name="Malmstrom R."/>
            <person name="Stieglmeier M."/>
            <person name="Klingl A."/>
            <person name="Woyke T."/>
            <person name="Ryan C.M."/>
            <person name="Banfield J.F."/>
        </authorList>
    </citation>
    <scope>NUCLEOTIDE SEQUENCE [LARGE SCALE GENOMIC DNA]</scope>
</reference>
<sequence length="99" mass="11880">MTDQELVFEQLKRMKPQAIILFGSYAWGKPHIDSDLDILMIKNTKKTFRERVRDSRFQLKTHVPVDLIILTPEEVKKYYNKRIFLRQIVEEGKLIYGRI</sequence>
<protein>
    <submittedName>
        <fullName evidence="2">Nucleotidyltransferase domain-containing protein</fullName>
    </submittedName>
</protein>
<feature type="domain" description="Polymerase beta nucleotidyltransferase" evidence="1">
    <location>
        <begin position="13"/>
        <end position="98"/>
    </location>
</feature>
<keyword evidence="2" id="KW-0808">Transferase</keyword>
<gene>
    <name evidence="2" type="ORF">COT02_03695</name>
</gene>
<evidence type="ECO:0000259" key="1">
    <source>
        <dbReference type="Pfam" id="PF18765"/>
    </source>
</evidence>
<dbReference type="AlphaFoldDB" id="A0A2M6YTQ5"/>
<dbReference type="InterPro" id="IPR043519">
    <property type="entry name" value="NT_sf"/>
</dbReference>
<name>A0A2M6YTQ5_9BACT</name>
<organism evidence="2 3">
    <name type="scientific">Candidatus Roizmanbacteria bacterium CG07_land_8_20_14_0_80_34_15</name>
    <dbReference type="NCBI Taxonomy" id="1974849"/>
    <lineage>
        <taxon>Bacteria</taxon>
        <taxon>Candidatus Roizmaniibacteriota</taxon>
    </lineage>
</organism>
<dbReference type="SUPFAM" id="SSF81301">
    <property type="entry name" value="Nucleotidyltransferase"/>
    <property type="match status" value="1"/>
</dbReference>
<dbReference type="CDD" id="cd05403">
    <property type="entry name" value="NT_KNTase_like"/>
    <property type="match status" value="1"/>
</dbReference>
<dbReference type="PANTHER" id="PTHR33933">
    <property type="entry name" value="NUCLEOTIDYLTRANSFERASE"/>
    <property type="match status" value="1"/>
</dbReference>
<evidence type="ECO:0000313" key="2">
    <source>
        <dbReference type="EMBL" id="PIU36887.1"/>
    </source>
</evidence>
<dbReference type="Gene3D" id="3.30.460.10">
    <property type="entry name" value="Beta Polymerase, domain 2"/>
    <property type="match status" value="1"/>
</dbReference>
<accession>A0A2M6YTQ5</accession>
<dbReference type="InterPro" id="IPR052548">
    <property type="entry name" value="Type_VII_TA_antitoxin"/>
</dbReference>
<dbReference type="EMBL" id="PEWY01000107">
    <property type="protein sequence ID" value="PIU36887.1"/>
    <property type="molecule type" value="Genomic_DNA"/>
</dbReference>
<evidence type="ECO:0000313" key="3">
    <source>
        <dbReference type="Proteomes" id="UP000230184"/>
    </source>
</evidence>
<proteinExistence type="predicted"/>
<dbReference type="Pfam" id="PF18765">
    <property type="entry name" value="Polbeta"/>
    <property type="match status" value="1"/>
</dbReference>
<dbReference type="GO" id="GO:0016740">
    <property type="term" value="F:transferase activity"/>
    <property type="evidence" value="ECO:0007669"/>
    <property type="project" value="UniProtKB-KW"/>
</dbReference>
<dbReference type="InterPro" id="IPR041633">
    <property type="entry name" value="Polbeta"/>
</dbReference>
<dbReference type="Proteomes" id="UP000230184">
    <property type="component" value="Unassembled WGS sequence"/>
</dbReference>
<dbReference type="PANTHER" id="PTHR33933:SF1">
    <property type="entry name" value="PROTEIN ADENYLYLTRANSFERASE MNTA-RELATED"/>
    <property type="match status" value="1"/>
</dbReference>
<comment type="caution">
    <text evidence="2">The sequence shown here is derived from an EMBL/GenBank/DDBJ whole genome shotgun (WGS) entry which is preliminary data.</text>
</comment>